<protein>
    <submittedName>
        <fullName evidence="2">Uncharacterized protein</fullName>
    </submittedName>
</protein>
<dbReference type="AlphaFoldDB" id="A0A377GHP9"/>
<dbReference type="EMBL" id="UGGV01000001">
    <property type="protein sequence ID" value="STO23912.1"/>
    <property type="molecule type" value="Genomic_DNA"/>
</dbReference>
<dbReference type="EMBL" id="FTNL01000051">
    <property type="protein sequence ID" value="SIR93423.1"/>
    <property type="molecule type" value="Genomic_DNA"/>
</dbReference>
<evidence type="ECO:0000313" key="3">
    <source>
        <dbReference type="Proteomes" id="UP000186808"/>
    </source>
</evidence>
<sequence length="299" mass="34264">MQGKVDKQQIAAQDILEKYNTVLTSLMRAMGRATFTMMHADFLCMHEALVNIAKGVTPVACNMFFKYNDFIDPDPKISIQKFILKYIKYPSKTFETNCKVYFRVDTELMPYLKQFYTSVVAAFPITISFYTRNGELVIQFPDQELRDLCLKWLGDKFPNPSHNEKNMIHLPAYVQEGKLVVRFDSIRQREQLISILGLKKSQFSVCKEGNDLCINDPMINTPDYCITIEAPKHLYVPKDLGMYVSTVYYTHRIAEGFHATGSFFKMLPKELNIQVAALAAAVQSGVEEENTREIAANLF</sequence>
<keyword evidence="3" id="KW-1185">Reference proteome</keyword>
<proteinExistence type="predicted"/>
<gene>
    <name evidence="2" type="ORF">NCTC11401_00718</name>
    <name evidence="1" type="ORF">SAMN05421777_1512</name>
</gene>
<dbReference type="Proteomes" id="UP000186808">
    <property type="component" value="Unassembled WGS sequence"/>
</dbReference>
<reference evidence="2 4" key="2">
    <citation type="submission" date="2018-06" db="EMBL/GenBank/DDBJ databases">
        <authorList>
            <consortium name="Pathogen Informatics"/>
            <person name="Doyle S."/>
        </authorList>
    </citation>
    <scope>NUCLEOTIDE SEQUENCE [LARGE SCALE GENOMIC DNA]</scope>
    <source>
        <strain evidence="2 4">NCTC11401</strain>
    </source>
</reference>
<name>A0A377GHP9_9GAMM</name>
<organism evidence="2 4">
    <name type="scientific">Fluoribacter gormanii</name>
    <dbReference type="NCBI Taxonomy" id="464"/>
    <lineage>
        <taxon>Bacteria</taxon>
        <taxon>Pseudomonadati</taxon>
        <taxon>Pseudomonadota</taxon>
        <taxon>Gammaproteobacteria</taxon>
        <taxon>Legionellales</taxon>
        <taxon>Legionellaceae</taxon>
        <taxon>Fluoribacter</taxon>
    </lineage>
</organism>
<dbReference type="Proteomes" id="UP000254374">
    <property type="component" value="Unassembled WGS sequence"/>
</dbReference>
<reference evidence="1 3" key="1">
    <citation type="submission" date="2017-01" db="EMBL/GenBank/DDBJ databases">
        <authorList>
            <person name="Varghese N."/>
            <person name="Submissions S."/>
        </authorList>
    </citation>
    <scope>NUCLEOTIDE SEQUENCE [LARGE SCALE GENOMIC DNA]</scope>
    <source>
        <strain evidence="1 3">ATCC 33342</strain>
    </source>
</reference>
<dbReference type="RefSeq" id="WP_058469228.1">
    <property type="nucleotide sequence ID" value="NZ_CAAAIX010000055.1"/>
</dbReference>
<evidence type="ECO:0000313" key="2">
    <source>
        <dbReference type="EMBL" id="STO23912.1"/>
    </source>
</evidence>
<evidence type="ECO:0000313" key="1">
    <source>
        <dbReference type="EMBL" id="SIR93423.1"/>
    </source>
</evidence>
<accession>A0A377GHP9</accession>
<evidence type="ECO:0000313" key="4">
    <source>
        <dbReference type="Proteomes" id="UP000254374"/>
    </source>
</evidence>